<evidence type="ECO:0000313" key="1">
    <source>
        <dbReference type="EMBL" id="CAL8115634.1"/>
    </source>
</evidence>
<protein>
    <submittedName>
        <fullName evidence="1">Uncharacterized protein</fullName>
    </submittedName>
</protein>
<reference evidence="1 2" key="1">
    <citation type="submission" date="2024-08" db="EMBL/GenBank/DDBJ databases">
        <authorList>
            <person name="Cucini C."/>
            <person name="Frati F."/>
        </authorList>
    </citation>
    <scope>NUCLEOTIDE SEQUENCE [LARGE SCALE GENOMIC DNA]</scope>
</reference>
<comment type="caution">
    <text evidence="1">The sequence shown here is derived from an EMBL/GenBank/DDBJ whole genome shotgun (WGS) entry which is preliminary data.</text>
</comment>
<gene>
    <name evidence="1" type="ORF">ODALV1_LOCUS16944</name>
</gene>
<keyword evidence="2" id="KW-1185">Reference proteome</keyword>
<accession>A0ABP1R674</accession>
<evidence type="ECO:0000313" key="2">
    <source>
        <dbReference type="Proteomes" id="UP001642540"/>
    </source>
</evidence>
<proteinExistence type="predicted"/>
<name>A0ABP1R674_9HEXA</name>
<organism evidence="1 2">
    <name type="scientific">Orchesella dallaii</name>
    <dbReference type="NCBI Taxonomy" id="48710"/>
    <lineage>
        <taxon>Eukaryota</taxon>
        <taxon>Metazoa</taxon>
        <taxon>Ecdysozoa</taxon>
        <taxon>Arthropoda</taxon>
        <taxon>Hexapoda</taxon>
        <taxon>Collembola</taxon>
        <taxon>Entomobryomorpha</taxon>
        <taxon>Entomobryoidea</taxon>
        <taxon>Orchesellidae</taxon>
        <taxon>Orchesellinae</taxon>
        <taxon>Orchesella</taxon>
    </lineage>
</organism>
<dbReference type="Proteomes" id="UP001642540">
    <property type="component" value="Unassembled WGS sequence"/>
</dbReference>
<sequence length="90" mass="10474">MQDVTVLSYAIQILDWNCRSKKTSRGKQLCNVSMHQITVRYDNKYYGKVLRWRPGVQNAWTITGRSTIADNEEGFRYIADTTDDGRSMYS</sequence>
<dbReference type="EMBL" id="CAXLJM020000051">
    <property type="protein sequence ID" value="CAL8115634.1"/>
    <property type="molecule type" value="Genomic_DNA"/>
</dbReference>